<evidence type="ECO:0000313" key="2">
    <source>
        <dbReference type="Proteomes" id="UP000602198"/>
    </source>
</evidence>
<dbReference type="Proteomes" id="UP000602198">
    <property type="component" value="Unassembled WGS sequence"/>
</dbReference>
<dbReference type="EMBL" id="JAERRJ010000010">
    <property type="protein sequence ID" value="MBL1077916.1"/>
    <property type="molecule type" value="Genomic_DNA"/>
</dbReference>
<dbReference type="PROSITE" id="PS51257">
    <property type="entry name" value="PROKAR_LIPOPROTEIN"/>
    <property type="match status" value="1"/>
</dbReference>
<protein>
    <submittedName>
        <fullName evidence="1">Uncharacterized protein</fullName>
    </submittedName>
</protein>
<sequence>MTYITTRRGPSALTSALLGSCRRGVDRLWARRNLTPEERANLMACYTPPAIVSASLGVHTHR</sequence>
<keyword evidence="2" id="KW-1185">Reference proteome</keyword>
<accession>A0ABS1MCA2</accession>
<name>A0ABS1MCA2_9NOCA</name>
<evidence type="ECO:0000313" key="1">
    <source>
        <dbReference type="EMBL" id="MBL1077916.1"/>
    </source>
</evidence>
<gene>
    <name evidence="1" type="ORF">JK358_26270</name>
</gene>
<reference evidence="1 2" key="1">
    <citation type="submission" date="2021-01" db="EMBL/GenBank/DDBJ databases">
        <title>WGS of actinomycetes isolated from Thailand.</title>
        <authorList>
            <person name="Thawai C."/>
        </authorList>
    </citation>
    <scope>NUCLEOTIDE SEQUENCE [LARGE SCALE GENOMIC DNA]</scope>
    <source>
        <strain evidence="1 2">LPG 2</strain>
    </source>
</reference>
<dbReference type="RefSeq" id="WP_201952741.1">
    <property type="nucleotide sequence ID" value="NZ_JAERRJ010000010.1"/>
</dbReference>
<proteinExistence type="predicted"/>
<organism evidence="1 2">
    <name type="scientific">Nocardia acididurans</name>
    <dbReference type="NCBI Taxonomy" id="2802282"/>
    <lineage>
        <taxon>Bacteria</taxon>
        <taxon>Bacillati</taxon>
        <taxon>Actinomycetota</taxon>
        <taxon>Actinomycetes</taxon>
        <taxon>Mycobacteriales</taxon>
        <taxon>Nocardiaceae</taxon>
        <taxon>Nocardia</taxon>
    </lineage>
</organism>
<comment type="caution">
    <text evidence="1">The sequence shown here is derived from an EMBL/GenBank/DDBJ whole genome shotgun (WGS) entry which is preliminary data.</text>
</comment>